<evidence type="ECO:0000256" key="2">
    <source>
        <dbReference type="ARBA" id="ARBA00022525"/>
    </source>
</evidence>
<dbReference type="InterPro" id="IPR008160">
    <property type="entry name" value="Collagen"/>
</dbReference>
<evidence type="ECO:0000256" key="3">
    <source>
        <dbReference type="ARBA" id="ARBA00022530"/>
    </source>
</evidence>
<keyword evidence="2" id="KW-0964">Secreted</keyword>
<comment type="subcellular location">
    <subcellularLocation>
        <location evidence="1">Secreted</location>
        <location evidence="1">Extracellular space</location>
        <location evidence="1">Extracellular matrix</location>
    </subcellularLocation>
</comment>
<dbReference type="Ensembl" id="ENSAOCT00000026438.2">
    <property type="protein sequence ID" value="ENSAOCP00000017219.2"/>
    <property type="gene ID" value="ENSAOCG00000022279.2"/>
</dbReference>
<dbReference type="PANTHER" id="PTHR15427">
    <property type="entry name" value="EMILIN ELASTIN MICROFIBRIL INTERFACE-LOCATED PROTEIN ELASTIN MICROFIBRIL INTERFACER"/>
    <property type="match status" value="1"/>
</dbReference>
<dbReference type="OMA" id="MYTDTEN"/>
<protein>
    <recommendedName>
        <fullName evidence="6">C1q domain-containing protein</fullName>
    </recommendedName>
</protein>
<keyword evidence="4" id="KW-0732">Signal</keyword>
<dbReference type="Pfam" id="PF01391">
    <property type="entry name" value="Collagen"/>
    <property type="match status" value="1"/>
</dbReference>
<reference evidence="7" key="3">
    <citation type="submission" date="2025-09" db="UniProtKB">
        <authorList>
            <consortium name="Ensembl"/>
        </authorList>
    </citation>
    <scope>IDENTIFICATION</scope>
</reference>
<dbReference type="PANTHER" id="PTHR15427:SF54">
    <property type="entry name" value="C1Q DOMAIN-CONTAINING PROTEIN"/>
    <property type="match status" value="1"/>
</dbReference>
<feature type="region of interest" description="Disordered" evidence="5">
    <location>
        <begin position="40"/>
        <end position="81"/>
    </location>
</feature>
<dbReference type="SUPFAM" id="SSF49842">
    <property type="entry name" value="TNF-like"/>
    <property type="match status" value="1"/>
</dbReference>
<dbReference type="InterPro" id="IPR008983">
    <property type="entry name" value="Tumour_necrosis_fac-like_dom"/>
</dbReference>
<feature type="compositionally biased region" description="Basic and acidic residues" evidence="5">
    <location>
        <begin position="53"/>
        <end position="64"/>
    </location>
</feature>
<dbReference type="PRINTS" id="PR00007">
    <property type="entry name" value="COMPLEMNTC1Q"/>
</dbReference>
<organism evidence="7 8">
    <name type="scientific">Amphiprion ocellaris</name>
    <name type="common">Clown anemonefish</name>
    <dbReference type="NCBI Taxonomy" id="80972"/>
    <lineage>
        <taxon>Eukaryota</taxon>
        <taxon>Metazoa</taxon>
        <taxon>Chordata</taxon>
        <taxon>Craniata</taxon>
        <taxon>Vertebrata</taxon>
        <taxon>Euteleostomi</taxon>
        <taxon>Actinopterygii</taxon>
        <taxon>Neopterygii</taxon>
        <taxon>Teleostei</taxon>
        <taxon>Neoteleostei</taxon>
        <taxon>Acanthomorphata</taxon>
        <taxon>Ovalentaria</taxon>
        <taxon>Pomacentridae</taxon>
        <taxon>Amphiprion</taxon>
    </lineage>
</organism>
<dbReference type="PROSITE" id="PS50871">
    <property type="entry name" value="C1Q"/>
    <property type="match status" value="1"/>
</dbReference>
<dbReference type="Proteomes" id="UP001501940">
    <property type="component" value="Chromosome 10"/>
</dbReference>
<accession>A0A3Q1BWG1</accession>
<evidence type="ECO:0000256" key="5">
    <source>
        <dbReference type="SAM" id="MobiDB-lite"/>
    </source>
</evidence>
<evidence type="ECO:0000256" key="1">
    <source>
        <dbReference type="ARBA" id="ARBA00004498"/>
    </source>
</evidence>
<reference evidence="7" key="2">
    <citation type="submission" date="2025-08" db="UniProtKB">
        <authorList>
            <consortium name="Ensembl"/>
        </authorList>
    </citation>
    <scope>IDENTIFICATION</scope>
</reference>
<evidence type="ECO:0000259" key="6">
    <source>
        <dbReference type="PROSITE" id="PS50871"/>
    </source>
</evidence>
<name>A0A3Q1BWG1_AMPOC</name>
<feature type="compositionally biased region" description="Basic and acidic residues" evidence="5">
    <location>
        <begin position="96"/>
        <end position="110"/>
    </location>
</feature>
<dbReference type="Pfam" id="PF00386">
    <property type="entry name" value="C1q"/>
    <property type="match status" value="1"/>
</dbReference>
<feature type="region of interest" description="Disordered" evidence="5">
    <location>
        <begin position="93"/>
        <end position="118"/>
    </location>
</feature>
<keyword evidence="3" id="KW-0272">Extracellular matrix</keyword>
<sequence length="270" mass="29104">NPVMWISALFILNYHHKITNIKIVQWPVLCEQGMTGPAGARGLPGMKGSEGPKGMKGDKGDLGRPGEPGMNGQKGEEGEQGMCECTDGADGVDGMPGEKGDNGAKGDTGAKGEQGNMGPKGNQAFSASINQSFPIHDWPISFPRVLTNKQGHFNPLMGIYTAPVNGTYIFCFHLAVAKKPLKVGLFHNFYPKVKVTEGTYPTTTSHKIVLHLALGDEVWMQVKNSDTNGMYTDTENTSTFSGFLLYPDSFCHTVIDKASTTNARSISVYL</sequence>
<evidence type="ECO:0000313" key="8">
    <source>
        <dbReference type="Proteomes" id="UP001501940"/>
    </source>
</evidence>
<keyword evidence="8" id="KW-1185">Reference proteome</keyword>
<dbReference type="STRING" id="80972.ENSAOCP00000017219"/>
<reference evidence="7 8" key="1">
    <citation type="submission" date="2022-01" db="EMBL/GenBank/DDBJ databases">
        <title>A chromosome-scale genome assembly of the false clownfish, Amphiprion ocellaris.</title>
        <authorList>
            <person name="Ryu T."/>
        </authorList>
    </citation>
    <scope>NUCLEOTIDE SEQUENCE [LARGE SCALE GENOMIC DNA]</scope>
</reference>
<evidence type="ECO:0000256" key="4">
    <source>
        <dbReference type="ARBA" id="ARBA00022729"/>
    </source>
</evidence>
<evidence type="ECO:0000313" key="7">
    <source>
        <dbReference type="Ensembl" id="ENSAOCP00000017219.2"/>
    </source>
</evidence>
<dbReference type="InterPro" id="IPR050392">
    <property type="entry name" value="Collagen/C1q_domain"/>
</dbReference>
<dbReference type="AlphaFoldDB" id="A0A3Q1BWG1"/>
<gene>
    <name evidence="7" type="primary">GLDN</name>
</gene>
<dbReference type="InterPro" id="IPR001073">
    <property type="entry name" value="C1q_dom"/>
</dbReference>
<dbReference type="Gene3D" id="2.60.120.40">
    <property type="match status" value="1"/>
</dbReference>
<dbReference type="GeneTree" id="ENSGT00940000155435"/>
<feature type="domain" description="C1q" evidence="6">
    <location>
        <begin position="118"/>
        <end position="251"/>
    </location>
</feature>
<dbReference type="SMART" id="SM00110">
    <property type="entry name" value="C1Q"/>
    <property type="match status" value="1"/>
</dbReference>
<proteinExistence type="predicted"/>